<keyword evidence="2" id="KW-1185">Reference proteome</keyword>
<dbReference type="RefSeq" id="WP_245709277.1">
    <property type="nucleotide sequence ID" value="NZ_FNAB01000004.1"/>
</dbReference>
<evidence type="ECO:0008006" key="3">
    <source>
        <dbReference type="Google" id="ProtNLM"/>
    </source>
</evidence>
<reference evidence="1 2" key="1">
    <citation type="submission" date="2016-10" db="EMBL/GenBank/DDBJ databases">
        <authorList>
            <person name="de Groot N.N."/>
        </authorList>
    </citation>
    <scope>NUCLEOTIDE SEQUENCE [LARGE SCALE GENOMIC DNA]</scope>
    <source>
        <strain evidence="1 2">JCM 11308</strain>
    </source>
</reference>
<sequence>MGRWTIHTAGDVEHGPLIDHVASELSCTGLRTWPGHSADLALSDHSGVVCRLVPASPVGPDAGAMA</sequence>
<proteinExistence type="predicted"/>
<dbReference type="EMBL" id="FNAB01000004">
    <property type="protein sequence ID" value="SDD43521.1"/>
    <property type="molecule type" value="Genomic_DNA"/>
</dbReference>
<dbReference type="Proteomes" id="UP000199417">
    <property type="component" value="Unassembled WGS sequence"/>
</dbReference>
<organism evidence="1 2">
    <name type="scientific">Rhodococcus tukisamuensis</name>
    <dbReference type="NCBI Taxonomy" id="168276"/>
    <lineage>
        <taxon>Bacteria</taxon>
        <taxon>Bacillati</taxon>
        <taxon>Actinomycetota</taxon>
        <taxon>Actinomycetes</taxon>
        <taxon>Mycobacteriales</taxon>
        <taxon>Nocardiaceae</taxon>
        <taxon>Rhodococcus</taxon>
    </lineage>
</organism>
<dbReference type="AlphaFoldDB" id="A0A1G6UQD3"/>
<name>A0A1G6UQD3_9NOCA</name>
<accession>A0A1G6UQD3</accession>
<gene>
    <name evidence="1" type="ORF">SAMN05444580_104266</name>
</gene>
<protein>
    <recommendedName>
        <fullName evidence="3">Endonuclease/Exonuclease/phosphatase family protein</fullName>
    </recommendedName>
</protein>
<evidence type="ECO:0000313" key="1">
    <source>
        <dbReference type="EMBL" id="SDD43521.1"/>
    </source>
</evidence>
<evidence type="ECO:0000313" key="2">
    <source>
        <dbReference type="Proteomes" id="UP000199417"/>
    </source>
</evidence>